<keyword evidence="5" id="KW-1185">Reference proteome</keyword>
<dbReference type="eggNOG" id="KOG0504">
    <property type="taxonomic scope" value="Eukaryota"/>
</dbReference>
<protein>
    <submittedName>
        <fullName evidence="4">Uncharacterized protein</fullName>
    </submittedName>
</protein>
<dbReference type="SUPFAM" id="SSF48403">
    <property type="entry name" value="Ankyrin repeat"/>
    <property type="match status" value="1"/>
</dbReference>
<dbReference type="EnsemblPlants" id="KQL15374">
    <property type="protein sequence ID" value="KQL15374"/>
    <property type="gene ID" value="SETIT_022779mg"/>
</dbReference>
<dbReference type="InterPro" id="IPR002110">
    <property type="entry name" value="Ankyrin_rpt"/>
</dbReference>
<dbReference type="PANTHER" id="PTHR24186:SF50">
    <property type="entry name" value="ANKYRIN REPEAT-CONTAINING PROTEIN ITN1-LIKE ISOFORM X1"/>
    <property type="match status" value="1"/>
</dbReference>
<dbReference type="InParanoid" id="K3Z8A9"/>
<dbReference type="Gramene" id="KQL15374">
    <property type="protein sequence ID" value="KQL15374"/>
    <property type="gene ID" value="SETIT_022779mg"/>
</dbReference>
<dbReference type="STRING" id="4555.K3Z8A9"/>
<evidence type="ECO:0000313" key="5">
    <source>
        <dbReference type="Proteomes" id="UP000004995"/>
    </source>
</evidence>
<evidence type="ECO:0000313" key="4">
    <source>
        <dbReference type="EnsemblPlants" id="KQL15374"/>
    </source>
</evidence>
<reference evidence="4" key="2">
    <citation type="submission" date="2018-08" db="UniProtKB">
        <authorList>
            <consortium name="EnsemblPlants"/>
        </authorList>
    </citation>
    <scope>IDENTIFICATION</scope>
    <source>
        <strain evidence="4">Yugu1</strain>
    </source>
</reference>
<feature type="repeat" description="ANK" evidence="3">
    <location>
        <begin position="60"/>
        <end position="93"/>
    </location>
</feature>
<sequence>MGNVNIVRKFIEICLDYDELLDNKRRNILHCAVEHGRVMLVRHICGNPKFLRMMNARDGEGNTPLHLSVKHGQAMIFFFLMVDPRVNLAIMNNEGSTPLDVASNKIQSDDTLLSSLTDTSIIICLNLCGAYGSPCHLAKKLKDNRCSKEKKESSIYANVSRNMFNNSIFIGFSSALAAASTPPGGYIAEGADAVLSMLITSVMSVWLTFDPENRWGEYIFDRLVSADLAVAIVLQVATLLWTSKHRWQDISKVIVQAILLIHVVRASIGTVQPLVKSVLAGQQEPCSSTGCVIQDDAVFLYPT</sequence>
<evidence type="ECO:0000256" key="2">
    <source>
        <dbReference type="ARBA" id="ARBA00023043"/>
    </source>
</evidence>
<keyword evidence="2 3" id="KW-0040">ANK repeat</keyword>
<dbReference type="Gene3D" id="1.25.40.20">
    <property type="entry name" value="Ankyrin repeat-containing domain"/>
    <property type="match status" value="1"/>
</dbReference>
<dbReference type="HOGENOM" id="CLU_919520_0_0_1"/>
<proteinExistence type="predicted"/>
<accession>K3Z8A9</accession>
<dbReference type="PANTHER" id="PTHR24186">
    <property type="entry name" value="PROTEIN PHOSPHATASE 1 REGULATORY SUBUNIT"/>
    <property type="match status" value="1"/>
</dbReference>
<dbReference type="InterPro" id="IPR036770">
    <property type="entry name" value="Ankyrin_rpt-contain_sf"/>
</dbReference>
<evidence type="ECO:0000256" key="1">
    <source>
        <dbReference type="ARBA" id="ARBA00022737"/>
    </source>
</evidence>
<dbReference type="Proteomes" id="UP000004995">
    <property type="component" value="Unassembled WGS sequence"/>
</dbReference>
<dbReference type="AlphaFoldDB" id="K3Z8A9"/>
<dbReference type="EMBL" id="AGNK02001696">
    <property type="status" value="NOT_ANNOTATED_CDS"/>
    <property type="molecule type" value="Genomic_DNA"/>
</dbReference>
<dbReference type="PROSITE" id="PS50088">
    <property type="entry name" value="ANK_REPEAT"/>
    <property type="match status" value="1"/>
</dbReference>
<name>K3Z8A9_SETIT</name>
<evidence type="ECO:0000256" key="3">
    <source>
        <dbReference type="PROSITE-ProRule" id="PRU00023"/>
    </source>
</evidence>
<keyword evidence="1" id="KW-0677">Repeat</keyword>
<dbReference type="Pfam" id="PF13857">
    <property type="entry name" value="Ank_5"/>
    <property type="match status" value="1"/>
</dbReference>
<organism evidence="4 5">
    <name type="scientific">Setaria italica</name>
    <name type="common">Foxtail millet</name>
    <name type="synonym">Panicum italicum</name>
    <dbReference type="NCBI Taxonomy" id="4555"/>
    <lineage>
        <taxon>Eukaryota</taxon>
        <taxon>Viridiplantae</taxon>
        <taxon>Streptophyta</taxon>
        <taxon>Embryophyta</taxon>
        <taxon>Tracheophyta</taxon>
        <taxon>Spermatophyta</taxon>
        <taxon>Magnoliopsida</taxon>
        <taxon>Liliopsida</taxon>
        <taxon>Poales</taxon>
        <taxon>Poaceae</taxon>
        <taxon>PACMAD clade</taxon>
        <taxon>Panicoideae</taxon>
        <taxon>Panicodae</taxon>
        <taxon>Paniceae</taxon>
        <taxon>Cenchrinae</taxon>
        <taxon>Setaria</taxon>
    </lineage>
</organism>
<reference evidence="5" key="1">
    <citation type="journal article" date="2012" name="Nat. Biotechnol.">
        <title>Reference genome sequence of the model plant Setaria.</title>
        <authorList>
            <person name="Bennetzen J.L."/>
            <person name="Schmutz J."/>
            <person name="Wang H."/>
            <person name="Percifield R."/>
            <person name="Hawkins J."/>
            <person name="Pontaroli A.C."/>
            <person name="Estep M."/>
            <person name="Feng L."/>
            <person name="Vaughn J.N."/>
            <person name="Grimwood J."/>
            <person name="Jenkins J."/>
            <person name="Barry K."/>
            <person name="Lindquist E."/>
            <person name="Hellsten U."/>
            <person name="Deshpande S."/>
            <person name="Wang X."/>
            <person name="Wu X."/>
            <person name="Mitros T."/>
            <person name="Triplett J."/>
            <person name="Yang X."/>
            <person name="Ye C.Y."/>
            <person name="Mauro-Herrera M."/>
            <person name="Wang L."/>
            <person name="Li P."/>
            <person name="Sharma M."/>
            <person name="Sharma R."/>
            <person name="Ronald P.C."/>
            <person name="Panaud O."/>
            <person name="Kellogg E.A."/>
            <person name="Brutnell T.P."/>
            <person name="Doust A.N."/>
            <person name="Tuskan G.A."/>
            <person name="Rokhsar D."/>
            <person name="Devos K.M."/>
        </authorList>
    </citation>
    <scope>NUCLEOTIDE SEQUENCE [LARGE SCALE GENOMIC DNA]</scope>
    <source>
        <strain evidence="5">cv. Yugu1</strain>
    </source>
</reference>